<dbReference type="RefSeq" id="WP_156859677.1">
    <property type="nucleotide sequence ID" value="NZ_JAJSRK010000005.1"/>
</dbReference>
<protein>
    <submittedName>
        <fullName evidence="1">Uncharacterized protein</fullName>
    </submittedName>
</protein>
<dbReference type="EMBL" id="WOWR01000050">
    <property type="protein sequence ID" value="KAF0251916.1"/>
    <property type="molecule type" value="Genomic_DNA"/>
</dbReference>
<name>A0A7V8EBT8_PSEPU</name>
<gene>
    <name evidence="1" type="ORF">GN299_26305</name>
</gene>
<sequence>MRKLSARWQKVIGLTSLLSVLIFAGLISRYAVSVYRDIPRAPCSASIDFVHVEEGEGLWRGVGDMTIDPNEGAIYVYYHVITPHGVKYLYDRRFELSMTHLDTSRYLFKTRSVSTFDGDTAGSNIPFMTRGFQGGIMTFNAFSDFEYYFNVNNLVVGVCHVPR</sequence>
<accession>A0A7V8EBT8</accession>
<dbReference type="Proteomes" id="UP000442695">
    <property type="component" value="Unassembled WGS sequence"/>
</dbReference>
<organism evidence="1 2">
    <name type="scientific">Pseudomonas putida</name>
    <name type="common">Arthrobacter siderocapsulatus</name>
    <dbReference type="NCBI Taxonomy" id="303"/>
    <lineage>
        <taxon>Bacteria</taxon>
        <taxon>Pseudomonadati</taxon>
        <taxon>Pseudomonadota</taxon>
        <taxon>Gammaproteobacteria</taxon>
        <taxon>Pseudomonadales</taxon>
        <taxon>Pseudomonadaceae</taxon>
        <taxon>Pseudomonas</taxon>
    </lineage>
</organism>
<dbReference type="AlphaFoldDB" id="A0A7V8EBT8"/>
<evidence type="ECO:0000313" key="1">
    <source>
        <dbReference type="EMBL" id="KAF0251916.1"/>
    </source>
</evidence>
<comment type="caution">
    <text evidence="1">The sequence shown here is derived from an EMBL/GenBank/DDBJ whole genome shotgun (WGS) entry which is preliminary data.</text>
</comment>
<reference evidence="1 2" key="1">
    <citation type="submission" date="2019-12" db="EMBL/GenBank/DDBJ databases">
        <authorList>
            <person name="Woiski C."/>
        </authorList>
    </citation>
    <scope>NUCLEOTIDE SEQUENCE [LARGE SCALE GENOMIC DNA]</scope>
    <source>
        <strain evidence="1 2">BOE100</strain>
    </source>
</reference>
<evidence type="ECO:0000313" key="2">
    <source>
        <dbReference type="Proteomes" id="UP000442695"/>
    </source>
</evidence>
<proteinExistence type="predicted"/>